<dbReference type="PATRIC" id="fig|1678841.3.peg.2489"/>
<name>A0A0S7BUC0_9BACT</name>
<proteinExistence type="inferred from homology"/>
<accession>A0A0S7BUC0</accession>
<gene>
    <name evidence="4" type="ORF">TBC1_112222</name>
</gene>
<evidence type="ECO:0000313" key="4">
    <source>
        <dbReference type="EMBL" id="GAP44061.1"/>
    </source>
</evidence>
<dbReference type="InterPro" id="IPR002068">
    <property type="entry name" value="A-crystallin/Hsp20_dom"/>
</dbReference>
<comment type="similarity">
    <text evidence="1 2">Belongs to the small heat shock protein (HSP20) family.</text>
</comment>
<dbReference type="InterPro" id="IPR008978">
    <property type="entry name" value="HSP20-like_chaperone"/>
</dbReference>
<dbReference type="RefSeq" id="WP_062043024.1">
    <property type="nucleotide sequence ID" value="NZ_DF968182.1"/>
</dbReference>
<dbReference type="Gene3D" id="2.60.40.790">
    <property type="match status" value="1"/>
</dbReference>
<dbReference type="SUPFAM" id="SSF49764">
    <property type="entry name" value="HSP20-like chaperones"/>
    <property type="match status" value="1"/>
</dbReference>
<organism evidence="4">
    <name type="scientific">Lentimicrobium saccharophilum</name>
    <dbReference type="NCBI Taxonomy" id="1678841"/>
    <lineage>
        <taxon>Bacteria</taxon>
        <taxon>Pseudomonadati</taxon>
        <taxon>Bacteroidota</taxon>
        <taxon>Bacteroidia</taxon>
        <taxon>Bacteroidales</taxon>
        <taxon>Lentimicrobiaceae</taxon>
        <taxon>Lentimicrobium</taxon>
    </lineage>
</organism>
<dbReference type="InterPro" id="IPR031107">
    <property type="entry name" value="Small_HSP"/>
</dbReference>
<sequence>MLPILKNRAFFPGIVDEFFGRDFLPNLFEFQTGINMPSVNIIEGKEDFRIEVAAPGLEKGDFRINLENNVLTISSEKEEKNEEKEERYMRREFSYTSFRRSFSLPQTVEAEKIAANHNNGVLTITIPKREEAKVKPAKQIEIM</sequence>
<dbReference type="Pfam" id="PF00011">
    <property type="entry name" value="HSP20"/>
    <property type="match status" value="1"/>
</dbReference>
<protein>
    <submittedName>
        <fullName evidence="4">Molecular chaperone IbpA, HSP20 family</fullName>
    </submittedName>
</protein>
<dbReference type="PROSITE" id="PS01031">
    <property type="entry name" value="SHSP"/>
    <property type="match status" value="1"/>
</dbReference>
<dbReference type="CDD" id="cd06464">
    <property type="entry name" value="ACD_sHsps-like"/>
    <property type="match status" value="1"/>
</dbReference>
<dbReference type="EMBL" id="DF968182">
    <property type="protein sequence ID" value="GAP44061.1"/>
    <property type="molecule type" value="Genomic_DNA"/>
</dbReference>
<dbReference type="AlphaFoldDB" id="A0A0S7BUC0"/>
<keyword evidence="5" id="KW-1185">Reference proteome</keyword>
<evidence type="ECO:0000256" key="2">
    <source>
        <dbReference type="RuleBase" id="RU003616"/>
    </source>
</evidence>
<evidence type="ECO:0000259" key="3">
    <source>
        <dbReference type="PROSITE" id="PS01031"/>
    </source>
</evidence>
<evidence type="ECO:0000256" key="1">
    <source>
        <dbReference type="PROSITE-ProRule" id="PRU00285"/>
    </source>
</evidence>
<feature type="domain" description="SHSP" evidence="3">
    <location>
        <begin position="30"/>
        <end position="143"/>
    </location>
</feature>
<dbReference type="Proteomes" id="UP000053091">
    <property type="component" value="Unassembled WGS sequence"/>
</dbReference>
<dbReference type="PANTHER" id="PTHR11527">
    <property type="entry name" value="HEAT-SHOCK PROTEIN 20 FAMILY MEMBER"/>
    <property type="match status" value="1"/>
</dbReference>
<evidence type="ECO:0000313" key="5">
    <source>
        <dbReference type="Proteomes" id="UP000053091"/>
    </source>
</evidence>
<dbReference type="STRING" id="1678841.TBC1_112222"/>
<dbReference type="OrthoDB" id="9814487at2"/>
<reference evidence="4" key="1">
    <citation type="journal article" date="2015" name="Genome Announc.">
        <title>Draft Genome Sequence of Bacteroidales Strain TBC1, a Novel Isolate from a Methanogenic Wastewater Treatment System.</title>
        <authorList>
            <person name="Tourlousse D.M."/>
            <person name="Matsuura N."/>
            <person name="Sun L."/>
            <person name="Toyonaga M."/>
            <person name="Kuroda K."/>
            <person name="Ohashi A."/>
            <person name="Cruz R."/>
            <person name="Yamaguchi T."/>
            <person name="Sekiguchi Y."/>
        </authorList>
    </citation>
    <scope>NUCLEOTIDE SEQUENCE [LARGE SCALE GENOMIC DNA]</scope>
    <source>
        <strain evidence="4">TBC1</strain>
    </source>
</reference>